<evidence type="ECO:0000313" key="2">
    <source>
        <dbReference type="Proteomes" id="UP000478052"/>
    </source>
</evidence>
<feature type="non-terminal residue" evidence="1">
    <location>
        <position position="85"/>
    </location>
</feature>
<organism evidence="1 2">
    <name type="scientific">Aphis craccivora</name>
    <name type="common">Cowpea aphid</name>
    <dbReference type="NCBI Taxonomy" id="307492"/>
    <lineage>
        <taxon>Eukaryota</taxon>
        <taxon>Metazoa</taxon>
        <taxon>Ecdysozoa</taxon>
        <taxon>Arthropoda</taxon>
        <taxon>Hexapoda</taxon>
        <taxon>Insecta</taxon>
        <taxon>Pterygota</taxon>
        <taxon>Neoptera</taxon>
        <taxon>Paraneoptera</taxon>
        <taxon>Hemiptera</taxon>
        <taxon>Sternorrhyncha</taxon>
        <taxon>Aphidomorpha</taxon>
        <taxon>Aphidoidea</taxon>
        <taxon>Aphididae</taxon>
        <taxon>Aphidini</taxon>
        <taxon>Aphis</taxon>
        <taxon>Aphis</taxon>
    </lineage>
</organism>
<accession>A0A6G0Y6I4</accession>
<dbReference type="Proteomes" id="UP000478052">
    <property type="component" value="Unassembled WGS sequence"/>
</dbReference>
<evidence type="ECO:0000313" key="1">
    <source>
        <dbReference type="EMBL" id="KAF0749888.1"/>
    </source>
</evidence>
<dbReference type="OrthoDB" id="8192602at2759"/>
<gene>
    <name evidence="1" type="ORF">FWK35_00014988</name>
</gene>
<protein>
    <submittedName>
        <fullName evidence="1">MULE domain-containing protein</fullName>
    </submittedName>
</protein>
<reference evidence="1 2" key="1">
    <citation type="submission" date="2019-08" db="EMBL/GenBank/DDBJ databases">
        <title>Whole genome of Aphis craccivora.</title>
        <authorList>
            <person name="Voronova N.V."/>
            <person name="Shulinski R.S."/>
            <person name="Bandarenka Y.V."/>
            <person name="Zhorov D.G."/>
            <person name="Warner D."/>
        </authorList>
    </citation>
    <scope>NUCLEOTIDE SEQUENCE [LARGE SCALE GENOMIC DNA]</scope>
    <source>
        <strain evidence="1">180601</strain>
        <tissue evidence="1">Whole Body</tissue>
    </source>
</reference>
<comment type="caution">
    <text evidence="1">The sequence shown here is derived from an EMBL/GenBank/DDBJ whole genome shotgun (WGS) entry which is preliminary data.</text>
</comment>
<dbReference type="EMBL" id="VUJU01005933">
    <property type="protein sequence ID" value="KAF0749888.1"/>
    <property type="molecule type" value="Genomic_DNA"/>
</dbReference>
<proteinExistence type="predicted"/>
<name>A0A6G0Y6I4_APHCR</name>
<sequence length="85" mass="9982">MAPSKHFQKIIPIQKLFLNVMRNILPLCYEHLCVITDFEMPLMNSVQNVMPDNKLIGCWFHYCQAEIESLKEMAKRTQVRGLKES</sequence>
<keyword evidence="2" id="KW-1185">Reference proteome</keyword>
<dbReference type="AlphaFoldDB" id="A0A6G0Y6I4"/>